<dbReference type="InterPro" id="IPR018376">
    <property type="entry name" value="Enoyl-CoA_hyd/isom_CS"/>
</dbReference>
<keyword evidence="4" id="KW-0614">Plasmid</keyword>
<evidence type="ECO:0000256" key="2">
    <source>
        <dbReference type="ARBA" id="ARBA00023239"/>
    </source>
</evidence>
<keyword evidence="2 4" id="KW-0456">Lyase</keyword>
<name>A0A060I6Q8_RHIET</name>
<evidence type="ECO:0000256" key="3">
    <source>
        <dbReference type="RuleBase" id="RU003707"/>
    </source>
</evidence>
<dbReference type="InterPro" id="IPR001753">
    <property type="entry name" value="Enoyl-CoA_hydra/iso"/>
</dbReference>
<proteinExistence type="inferred from homology"/>
<gene>
    <name evidence="4" type="ORF">IE4771_PA00061</name>
</gene>
<evidence type="ECO:0000313" key="5">
    <source>
        <dbReference type="Proteomes" id="UP000027180"/>
    </source>
</evidence>
<dbReference type="InterPro" id="IPR014748">
    <property type="entry name" value="Enoyl-CoA_hydra_C"/>
</dbReference>
<dbReference type="PANTHER" id="PTHR11941">
    <property type="entry name" value="ENOYL-COA HYDRATASE-RELATED"/>
    <property type="match status" value="1"/>
</dbReference>
<dbReference type="Gene3D" id="1.10.12.10">
    <property type="entry name" value="Lyase 2-enoyl-coa Hydratase, Chain A, domain 2"/>
    <property type="match status" value="1"/>
</dbReference>
<dbReference type="Proteomes" id="UP000027180">
    <property type="component" value="Plasmid pRetIE4771a"/>
</dbReference>
<reference evidence="4 5" key="1">
    <citation type="submission" date="2013-12" db="EMBL/GenBank/DDBJ databases">
        <title>Complete genome sequence of Rhizobium etli bv. mimosae IE4771.</title>
        <authorList>
            <person name="Bustos P."/>
            <person name="Santamaria R.I."/>
            <person name="Lozano L."/>
            <person name="Ormeno-Orrillo E."/>
            <person name="Rogel M.A."/>
            <person name="Romero D."/>
            <person name="Cevallos M.A."/>
            <person name="Martinez-Romero E."/>
            <person name="Gonzalez V."/>
        </authorList>
    </citation>
    <scope>NUCLEOTIDE SEQUENCE [LARGE SCALE GENOMIC DNA]</scope>
    <source>
        <strain evidence="4 5">IE4771</strain>
        <plasmid evidence="5">Plasmid pRetIE4771a</plasmid>
    </source>
</reference>
<dbReference type="PANTHER" id="PTHR11941:SF54">
    <property type="entry name" value="ENOYL-COA HYDRATASE, MITOCHONDRIAL"/>
    <property type="match status" value="1"/>
</dbReference>
<dbReference type="EC" id="4.2.1.17" evidence="4"/>
<dbReference type="KEGG" id="rei:IE4771_PA00061"/>
<geneLocation type="plasmid" evidence="4 5">
    <name>pRetIE4771a</name>
</geneLocation>
<sequence length="255" mass="27363">MSDILVEKSGGIATVTLNRPTQRNAVTYSMWCELAELFRHFDGDTNIRAILLMGAASDFSAGADISEFETVRGGVEESTRYEVAVDAAGDAIYEVSKPTIAVVRGYCLGGAAHLAMSCDFRVAEESAIFGIPAARLSIVYGVSATRKLFSLVGVSEAKRILYSASRFTARDALATGFIDELAPDAHAAALERANAMAANAPLTIRGAKFILNGCARGDLDRVEAERLIDKASSSHDYAEGRKAFGEKRQPRFLGR</sequence>
<evidence type="ECO:0000313" key="4">
    <source>
        <dbReference type="EMBL" id="AIC29567.1"/>
    </source>
</evidence>
<dbReference type="CDD" id="cd06558">
    <property type="entry name" value="crotonase-like"/>
    <property type="match status" value="1"/>
</dbReference>
<dbReference type="AlphaFoldDB" id="A0A060I6Q8"/>
<dbReference type="OrthoDB" id="9810797at2"/>
<dbReference type="SUPFAM" id="SSF52096">
    <property type="entry name" value="ClpP/crotonase"/>
    <property type="match status" value="1"/>
</dbReference>
<dbReference type="InterPro" id="IPR029045">
    <property type="entry name" value="ClpP/crotonase-like_dom_sf"/>
</dbReference>
<dbReference type="Pfam" id="PF00378">
    <property type="entry name" value="ECH_1"/>
    <property type="match status" value="1"/>
</dbReference>
<dbReference type="GO" id="GO:0004300">
    <property type="term" value="F:enoyl-CoA hydratase activity"/>
    <property type="evidence" value="ECO:0007669"/>
    <property type="project" value="UniProtKB-EC"/>
</dbReference>
<dbReference type="EMBL" id="CP006987">
    <property type="protein sequence ID" value="AIC29567.1"/>
    <property type="molecule type" value="Genomic_DNA"/>
</dbReference>
<comment type="similarity">
    <text evidence="1 3">Belongs to the enoyl-CoA hydratase/isomerase family.</text>
</comment>
<protein>
    <submittedName>
        <fullName evidence="4">Enoyl-CoA hydratase protein</fullName>
        <ecNumber evidence="4">4.2.1.17</ecNumber>
    </submittedName>
</protein>
<dbReference type="HOGENOM" id="CLU_009834_7_3_5"/>
<dbReference type="PROSITE" id="PS00166">
    <property type="entry name" value="ENOYL_COA_HYDRATASE"/>
    <property type="match status" value="1"/>
</dbReference>
<evidence type="ECO:0000256" key="1">
    <source>
        <dbReference type="ARBA" id="ARBA00005254"/>
    </source>
</evidence>
<accession>A0A060I6Q8</accession>
<organism evidence="4 5">
    <name type="scientific">Rhizobium etli bv. mimosae str. IE4771</name>
    <dbReference type="NCBI Taxonomy" id="1432050"/>
    <lineage>
        <taxon>Bacteria</taxon>
        <taxon>Pseudomonadati</taxon>
        <taxon>Pseudomonadota</taxon>
        <taxon>Alphaproteobacteria</taxon>
        <taxon>Hyphomicrobiales</taxon>
        <taxon>Rhizobiaceae</taxon>
        <taxon>Rhizobium/Agrobacterium group</taxon>
        <taxon>Rhizobium</taxon>
    </lineage>
</organism>
<dbReference type="Gene3D" id="3.90.226.10">
    <property type="entry name" value="2-enoyl-CoA Hydratase, Chain A, domain 1"/>
    <property type="match status" value="1"/>
</dbReference>
<dbReference type="RefSeq" id="WP_040139954.1">
    <property type="nucleotide sequence ID" value="NZ_CP006987.1"/>
</dbReference>
<dbReference type="GO" id="GO:0006635">
    <property type="term" value="P:fatty acid beta-oxidation"/>
    <property type="evidence" value="ECO:0007669"/>
    <property type="project" value="TreeGrafter"/>
</dbReference>